<proteinExistence type="predicted"/>
<name>A0A0E9WBP7_ANGAN</name>
<protein>
    <submittedName>
        <fullName evidence="1">Uncharacterized protein</fullName>
    </submittedName>
</protein>
<sequence>MTSDPMGVYTASIGHDQRSNWGYRQHQQVMISCPMRVYTAPIGHDQWSNGSPHSTKIKLPVP</sequence>
<accession>A0A0E9WBP7</accession>
<dbReference type="EMBL" id="GBXM01020820">
    <property type="protein sequence ID" value="JAH87757.1"/>
    <property type="molecule type" value="Transcribed_RNA"/>
</dbReference>
<dbReference type="AlphaFoldDB" id="A0A0E9WBP7"/>
<reference evidence="1" key="2">
    <citation type="journal article" date="2015" name="Fish Shellfish Immunol.">
        <title>Early steps in the European eel (Anguilla anguilla)-Vibrio vulnificus interaction in the gills: Role of the RtxA13 toxin.</title>
        <authorList>
            <person name="Callol A."/>
            <person name="Pajuelo D."/>
            <person name="Ebbesson L."/>
            <person name="Teles M."/>
            <person name="MacKenzie S."/>
            <person name="Amaro C."/>
        </authorList>
    </citation>
    <scope>NUCLEOTIDE SEQUENCE</scope>
</reference>
<reference evidence="1" key="1">
    <citation type="submission" date="2014-11" db="EMBL/GenBank/DDBJ databases">
        <authorList>
            <person name="Amaro Gonzalez C."/>
        </authorList>
    </citation>
    <scope>NUCLEOTIDE SEQUENCE</scope>
</reference>
<evidence type="ECO:0000313" key="1">
    <source>
        <dbReference type="EMBL" id="JAH87757.1"/>
    </source>
</evidence>
<organism evidence="1">
    <name type="scientific">Anguilla anguilla</name>
    <name type="common">European freshwater eel</name>
    <name type="synonym">Muraena anguilla</name>
    <dbReference type="NCBI Taxonomy" id="7936"/>
    <lineage>
        <taxon>Eukaryota</taxon>
        <taxon>Metazoa</taxon>
        <taxon>Chordata</taxon>
        <taxon>Craniata</taxon>
        <taxon>Vertebrata</taxon>
        <taxon>Euteleostomi</taxon>
        <taxon>Actinopterygii</taxon>
        <taxon>Neopterygii</taxon>
        <taxon>Teleostei</taxon>
        <taxon>Anguilliformes</taxon>
        <taxon>Anguillidae</taxon>
        <taxon>Anguilla</taxon>
    </lineage>
</organism>